<evidence type="ECO:0000313" key="3">
    <source>
        <dbReference type="EMBL" id="AJC48415.1"/>
    </source>
</evidence>
<keyword evidence="4" id="KW-1185">Reference proteome</keyword>
<dbReference type="Proteomes" id="UP000031104">
    <property type="component" value="Chromosome"/>
</dbReference>
<evidence type="ECO:0000256" key="1">
    <source>
        <dbReference type="ARBA" id="ARBA00010364"/>
    </source>
</evidence>
<dbReference type="PANTHER" id="PTHR13420:SF7">
    <property type="entry name" value="UPF0235 PROTEIN C15ORF40"/>
    <property type="match status" value="1"/>
</dbReference>
<dbReference type="EMBL" id="CP010427">
    <property type="protein sequence ID" value="AJC48415.1"/>
    <property type="molecule type" value="Genomic_DNA"/>
</dbReference>
<protein>
    <recommendedName>
        <fullName evidence="2">UPF0235 protein SD28_01455</fullName>
    </recommendedName>
</protein>
<sequence length="88" mass="9901">MYKVSVYIQPNSSKTEICREYKSSLKIKISSPAVDGKANKAVIDFLSKQFKIKKKNIIIVKGITSRQKVIALNVDKIPDLLEGYLNLS</sequence>
<dbReference type="STRING" id="594679.SD28_01455"/>
<dbReference type="InterPro" id="IPR036591">
    <property type="entry name" value="YggU-like_sf"/>
</dbReference>
<dbReference type="SUPFAM" id="SSF69786">
    <property type="entry name" value="YggU-like"/>
    <property type="match status" value="1"/>
</dbReference>
<dbReference type="RefSeq" id="WP_039123377.1">
    <property type="nucleotide sequence ID" value="NZ_CP010427.1"/>
</dbReference>
<dbReference type="OrthoDB" id="9800587at2"/>
<dbReference type="NCBIfam" id="TIGR00251">
    <property type="entry name" value="DUF167 family protein"/>
    <property type="match status" value="1"/>
</dbReference>
<dbReference type="InterPro" id="IPR003746">
    <property type="entry name" value="DUF167"/>
</dbReference>
<dbReference type="HAMAP" id="MF_00634">
    <property type="entry name" value="UPF0235"/>
    <property type="match status" value="1"/>
</dbReference>
<dbReference type="GO" id="GO:0005737">
    <property type="term" value="C:cytoplasm"/>
    <property type="evidence" value="ECO:0007669"/>
    <property type="project" value="TreeGrafter"/>
</dbReference>
<evidence type="ECO:0000256" key="2">
    <source>
        <dbReference type="HAMAP-Rule" id="MF_00634"/>
    </source>
</evidence>
<organism evidence="3 4">
    <name type="scientific">Allofrancisella guangzhouensis</name>
    <dbReference type="NCBI Taxonomy" id="594679"/>
    <lineage>
        <taxon>Bacteria</taxon>
        <taxon>Pseudomonadati</taxon>
        <taxon>Pseudomonadota</taxon>
        <taxon>Gammaproteobacteria</taxon>
        <taxon>Thiotrichales</taxon>
        <taxon>Francisellaceae</taxon>
        <taxon>Allofrancisella</taxon>
    </lineage>
</organism>
<dbReference type="SMART" id="SM01152">
    <property type="entry name" value="DUF167"/>
    <property type="match status" value="1"/>
</dbReference>
<dbReference type="HOGENOM" id="CLU_130694_5_0_6"/>
<reference evidence="3 4" key="1">
    <citation type="submission" date="2014-12" db="EMBL/GenBank/DDBJ databases">
        <title>Complete genome sequence of Francisella guanzhouensis strain 08HL01032 isolated from air-conditioning system in China.</title>
        <authorList>
            <person name="Svensson D."/>
            <person name="Ohrman C."/>
            <person name="Backman S."/>
            <person name="Karlsson E."/>
            <person name="Nilsson E."/>
            <person name="Bystrom M."/>
            <person name="Larkeryd A."/>
            <person name="Stenberg P."/>
            <person name="Scholtz H.C."/>
            <person name="Forsman M."/>
            <person name="Sjodin A."/>
        </authorList>
    </citation>
    <scope>NUCLEOTIDE SEQUENCE [LARGE SCALE GENOMIC DNA]</scope>
    <source>
        <strain evidence="3 4">08HL01032</strain>
    </source>
</reference>
<dbReference type="Pfam" id="PF02594">
    <property type="entry name" value="DUF167"/>
    <property type="match status" value="1"/>
</dbReference>
<dbReference type="AlphaFoldDB" id="A0A0A8E2H9"/>
<evidence type="ECO:0000313" key="4">
    <source>
        <dbReference type="Proteomes" id="UP000031104"/>
    </source>
</evidence>
<proteinExistence type="inferred from homology"/>
<accession>A0A0A8E2H9</accession>
<comment type="similarity">
    <text evidence="1 2">Belongs to the UPF0235 family.</text>
</comment>
<dbReference type="Gene3D" id="3.30.1200.10">
    <property type="entry name" value="YggU-like"/>
    <property type="match status" value="1"/>
</dbReference>
<dbReference type="PANTHER" id="PTHR13420">
    <property type="entry name" value="UPF0235 PROTEIN C15ORF40"/>
    <property type="match status" value="1"/>
</dbReference>
<gene>
    <name evidence="3" type="ORF">SD28_01455</name>
</gene>
<name>A0A0A8E2H9_9GAMM</name>
<dbReference type="KEGG" id="fgu:SD28_01455"/>